<protein>
    <submittedName>
        <fullName evidence="1">Uncharacterized protein</fullName>
    </submittedName>
</protein>
<evidence type="ECO:0000313" key="2">
    <source>
        <dbReference type="Proteomes" id="UP001144978"/>
    </source>
</evidence>
<accession>A0ACC1MDY3</accession>
<gene>
    <name evidence="1" type="ORF">NUW54_g14470</name>
</gene>
<proteinExistence type="predicted"/>
<dbReference type="Proteomes" id="UP001144978">
    <property type="component" value="Unassembled WGS sequence"/>
</dbReference>
<dbReference type="EMBL" id="JANSHE010007500">
    <property type="protein sequence ID" value="KAJ2959586.1"/>
    <property type="molecule type" value="Genomic_DNA"/>
</dbReference>
<name>A0ACC1MDY3_9APHY</name>
<reference evidence="1" key="1">
    <citation type="submission" date="2022-08" db="EMBL/GenBank/DDBJ databases">
        <title>Genome Sequence of Pycnoporus sanguineus.</title>
        <authorList>
            <person name="Buettner E."/>
        </authorList>
    </citation>
    <scope>NUCLEOTIDE SEQUENCE</scope>
    <source>
        <strain evidence="1">CG-C14</strain>
    </source>
</reference>
<evidence type="ECO:0000313" key="1">
    <source>
        <dbReference type="EMBL" id="KAJ2959586.1"/>
    </source>
</evidence>
<comment type="caution">
    <text evidence="1">The sequence shown here is derived from an EMBL/GenBank/DDBJ whole genome shotgun (WGS) entry which is preliminary data.</text>
</comment>
<keyword evidence="2" id="KW-1185">Reference proteome</keyword>
<organism evidence="1 2">
    <name type="scientific">Trametes sanguinea</name>
    <dbReference type="NCBI Taxonomy" id="158606"/>
    <lineage>
        <taxon>Eukaryota</taxon>
        <taxon>Fungi</taxon>
        <taxon>Dikarya</taxon>
        <taxon>Basidiomycota</taxon>
        <taxon>Agaricomycotina</taxon>
        <taxon>Agaricomycetes</taxon>
        <taxon>Polyporales</taxon>
        <taxon>Polyporaceae</taxon>
        <taxon>Trametes</taxon>
    </lineage>
</organism>
<sequence length="220" mass="23562">MDQHQQPNIHDDQSQNFVPSQYAMYPASEDDPGYLVYPPQMPGYQGVVQQHPGPPPRQLSESDLHQAMQYHRSIHMMPAPGHGQHFAPPAPVYTASPPHGVMPLSASPPPQSPNMYDPLSPPISGSDTSADGIYHSRNSSATGSPLLLSSRSASALMPSSAPLSLFWMYTTDGLRVMIDVSSLSLSSLPAECSRLSPLFARNTAAATLPCVPATIPSLPP</sequence>